<sequence>MANEIVFNEPVAEREKLITTLYKTAFPVVAKYVAKMGGSFDDARDIFHDALVIYYEKMVAGELPAQSNEKAYLLGITKHLWLKKFREDSNSLPLDGYEFDITDETDEHPSSNKLMRYLETAGKKCMELLSAFYYHKQPMKELAGLFGYTNERSATVQKYKCIEKVRETVKQQSLTYADFIE</sequence>
<evidence type="ECO:0000313" key="2">
    <source>
        <dbReference type="Proteomes" id="UP000270046"/>
    </source>
</evidence>
<dbReference type="SUPFAM" id="SSF88946">
    <property type="entry name" value="Sigma2 domain of RNA polymerase sigma factors"/>
    <property type="match status" value="1"/>
</dbReference>
<dbReference type="Gene3D" id="1.10.1740.10">
    <property type="match status" value="1"/>
</dbReference>
<name>A0A494W7B5_9SPHI</name>
<dbReference type="EMBL" id="CP032869">
    <property type="protein sequence ID" value="AYL99468.1"/>
    <property type="molecule type" value="Genomic_DNA"/>
</dbReference>
<gene>
    <name evidence="1" type="ORF">HYN43_016395</name>
</gene>
<dbReference type="RefSeq" id="WP_119411258.1">
    <property type="nucleotide sequence ID" value="NZ_CP032869.1"/>
</dbReference>
<protein>
    <submittedName>
        <fullName evidence="1">Sigma-70 family RNA polymerase sigma factor</fullName>
    </submittedName>
</protein>
<organism evidence="1 2">
    <name type="scientific">Mucilaginibacter celer</name>
    <dbReference type="NCBI Taxonomy" id="2305508"/>
    <lineage>
        <taxon>Bacteria</taxon>
        <taxon>Pseudomonadati</taxon>
        <taxon>Bacteroidota</taxon>
        <taxon>Sphingobacteriia</taxon>
        <taxon>Sphingobacteriales</taxon>
        <taxon>Sphingobacteriaceae</taxon>
        <taxon>Mucilaginibacter</taxon>
    </lineage>
</organism>
<dbReference type="InterPro" id="IPR013325">
    <property type="entry name" value="RNA_pol_sigma_r2"/>
</dbReference>
<keyword evidence="2" id="KW-1185">Reference proteome</keyword>
<reference evidence="1 2" key="1">
    <citation type="submission" date="2018-10" db="EMBL/GenBank/DDBJ databases">
        <title>Genome sequencing of Mucilaginibacter sp. HYN0043.</title>
        <authorList>
            <person name="Kim M."/>
            <person name="Yi H."/>
        </authorList>
    </citation>
    <scope>NUCLEOTIDE SEQUENCE [LARGE SCALE GENOMIC DNA]</scope>
    <source>
        <strain evidence="1 2">HYN0043</strain>
    </source>
</reference>
<dbReference type="Proteomes" id="UP000270046">
    <property type="component" value="Chromosome"/>
</dbReference>
<evidence type="ECO:0000313" key="1">
    <source>
        <dbReference type="EMBL" id="AYL99468.1"/>
    </source>
</evidence>
<proteinExistence type="predicted"/>
<dbReference type="GO" id="GO:0006352">
    <property type="term" value="P:DNA-templated transcription initiation"/>
    <property type="evidence" value="ECO:0007669"/>
    <property type="project" value="InterPro"/>
</dbReference>
<dbReference type="OrthoDB" id="1163416at2"/>
<dbReference type="GO" id="GO:0003700">
    <property type="term" value="F:DNA-binding transcription factor activity"/>
    <property type="evidence" value="ECO:0007669"/>
    <property type="project" value="InterPro"/>
</dbReference>
<accession>A0A494W7B5</accession>
<dbReference type="AlphaFoldDB" id="A0A494W7B5"/>
<dbReference type="KEGG" id="muh:HYN43_016395"/>